<reference evidence="4 5" key="1">
    <citation type="submission" date="2022-03" db="EMBL/GenBank/DDBJ databases">
        <authorList>
            <person name="Macdonald S."/>
            <person name="Ahmed S."/>
            <person name="Newling K."/>
        </authorList>
    </citation>
    <scope>NUCLEOTIDE SEQUENCE [LARGE SCALE GENOMIC DNA]</scope>
</reference>
<feature type="signal peptide" evidence="2">
    <location>
        <begin position="1"/>
        <end position="22"/>
    </location>
</feature>
<gene>
    <name evidence="4" type="ORF">ERUC_LOCUS40608</name>
</gene>
<organism evidence="4 5">
    <name type="scientific">Eruca vesicaria subsp. sativa</name>
    <name type="common">Garden rocket</name>
    <name type="synonym">Eruca sativa</name>
    <dbReference type="NCBI Taxonomy" id="29727"/>
    <lineage>
        <taxon>Eukaryota</taxon>
        <taxon>Viridiplantae</taxon>
        <taxon>Streptophyta</taxon>
        <taxon>Embryophyta</taxon>
        <taxon>Tracheophyta</taxon>
        <taxon>Spermatophyta</taxon>
        <taxon>Magnoliopsida</taxon>
        <taxon>eudicotyledons</taxon>
        <taxon>Gunneridae</taxon>
        <taxon>Pentapetalae</taxon>
        <taxon>rosids</taxon>
        <taxon>malvids</taxon>
        <taxon>Brassicales</taxon>
        <taxon>Brassicaceae</taxon>
        <taxon>Brassiceae</taxon>
        <taxon>Eruca</taxon>
    </lineage>
</organism>
<evidence type="ECO:0000313" key="4">
    <source>
        <dbReference type="EMBL" id="CAH8388125.1"/>
    </source>
</evidence>
<dbReference type="Pfam" id="PF14547">
    <property type="entry name" value="Hydrophob_seed"/>
    <property type="match status" value="1"/>
</dbReference>
<dbReference type="AlphaFoldDB" id="A0ABC8LWB3"/>
<evidence type="ECO:0000256" key="1">
    <source>
        <dbReference type="ARBA" id="ARBA00008965"/>
    </source>
</evidence>
<dbReference type="InterPro" id="IPR027923">
    <property type="entry name" value="Hydrophob_seed_dom"/>
</dbReference>
<comment type="similarity">
    <text evidence="1">Belongs to the plant LTP family. PEARLI1 subfamily.</text>
</comment>
<sequence>MASKIIAIILAVNIVFFTMANAVVCPDDEILIPACAYLLLLANVEMSIELSPSPKPCCDAIAGLTNAIAGACLCDANLDNSLHLANVSVAVTAALKKCGHQSDIKCSN</sequence>
<feature type="domain" description="Hydrophobic seed protein" evidence="3">
    <location>
        <begin position="24"/>
        <end position="101"/>
    </location>
</feature>
<accession>A0ABC8LWB3</accession>
<name>A0ABC8LWB3_ERUVS</name>
<dbReference type="Gene3D" id="1.10.110.10">
    <property type="entry name" value="Plant lipid-transfer and hydrophobic proteins"/>
    <property type="match status" value="1"/>
</dbReference>
<protein>
    <recommendedName>
        <fullName evidence="3">Hydrophobic seed protein domain-containing protein</fullName>
    </recommendedName>
</protein>
<comment type="caution">
    <text evidence="4">The sequence shown here is derived from an EMBL/GenBank/DDBJ whole genome shotgun (WGS) entry which is preliminary data.</text>
</comment>
<keyword evidence="5" id="KW-1185">Reference proteome</keyword>
<feature type="chain" id="PRO_5044761426" description="Hydrophobic seed protein domain-containing protein" evidence="2">
    <location>
        <begin position="23"/>
        <end position="108"/>
    </location>
</feature>
<dbReference type="SUPFAM" id="SSF47699">
    <property type="entry name" value="Bifunctional inhibitor/lipid-transfer protein/seed storage 2S albumin"/>
    <property type="match status" value="1"/>
</dbReference>
<dbReference type="EMBL" id="CAKOAT010785153">
    <property type="protein sequence ID" value="CAH8388125.1"/>
    <property type="molecule type" value="Genomic_DNA"/>
</dbReference>
<evidence type="ECO:0000259" key="3">
    <source>
        <dbReference type="Pfam" id="PF14547"/>
    </source>
</evidence>
<proteinExistence type="inferred from homology"/>
<dbReference type="Proteomes" id="UP001642260">
    <property type="component" value="Unassembled WGS sequence"/>
</dbReference>
<evidence type="ECO:0000313" key="5">
    <source>
        <dbReference type="Proteomes" id="UP001642260"/>
    </source>
</evidence>
<evidence type="ECO:0000256" key="2">
    <source>
        <dbReference type="SAM" id="SignalP"/>
    </source>
</evidence>
<dbReference type="InterPro" id="IPR036312">
    <property type="entry name" value="Bifun_inhib/LTP/seed_sf"/>
</dbReference>
<keyword evidence="2" id="KW-0732">Signal</keyword>